<reference evidence="2 3" key="1">
    <citation type="submission" date="2019-03" db="EMBL/GenBank/DDBJ databases">
        <title>Genomics of glacier-inhabiting Cryobacterium strains.</title>
        <authorList>
            <person name="Liu Q."/>
            <person name="Xin Y.-H."/>
        </authorList>
    </citation>
    <scope>NUCLEOTIDE SEQUENCE [LARGE SCALE GENOMIC DNA]</scope>
    <source>
        <strain evidence="2 3">Sr54</strain>
    </source>
</reference>
<evidence type="ECO:0000313" key="2">
    <source>
        <dbReference type="EMBL" id="TFD89777.1"/>
    </source>
</evidence>
<evidence type="ECO:0000256" key="1">
    <source>
        <dbReference type="SAM" id="Coils"/>
    </source>
</evidence>
<dbReference type="AlphaFoldDB" id="A0A4R9BTU4"/>
<protein>
    <submittedName>
        <fullName evidence="2">Uncharacterized protein</fullName>
    </submittedName>
</protein>
<dbReference type="EMBL" id="SOHN01000008">
    <property type="protein sequence ID" value="TFD89777.1"/>
    <property type="molecule type" value="Genomic_DNA"/>
</dbReference>
<proteinExistence type="predicted"/>
<evidence type="ECO:0000313" key="3">
    <source>
        <dbReference type="Proteomes" id="UP000297626"/>
    </source>
</evidence>
<sequence length="309" mass="33968">MDTTLTPDLTLTEQIENAGLRYAYARAFRITVPDAPADVDPSLLLLLRERGLTEADALRVLAADQAMAALPKDDTRPLSATAYNIPIRQTIVGEFSANSGKRVTWPPRHNKFSQQWSESMTSARLPFVTHSPALPERKEAVAQLREFLDALEGSRSTGDYVVWRRNRQQDDTVTTPPSLEEFNRVFGSWSQALDAAGMAAPATSTSAQQAEDAVAKLAADLERHQADAERLRKQLGASGGASPDVLAHHTELAYLVALETHALESSRINEYLLKEREKNAKTLKRWAIAGGAALAIVPPLIEFLLTKYL</sequence>
<name>A0A4R9BTU4_9MICO</name>
<organism evidence="2 3">
    <name type="scientific">Cryobacterium serini</name>
    <dbReference type="NCBI Taxonomy" id="1259201"/>
    <lineage>
        <taxon>Bacteria</taxon>
        <taxon>Bacillati</taxon>
        <taxon>Actinomycetota</taxon>
        <taxon>Actinomycetes</taxon>
        <taxon>Micrococcales</taxon>
        <taxon>Microbacteriaceae</taxon>
        <taxon>Cryobacterium</taxon>
    </lineage>
</organism>
<keyword evidence="1" id="KW-0175">Coiled coil</keyword>
<dbReference type="RefSeq" id="WP_134527548.1">
    <property type="nucleotide sequence ID" value="NZ_SOHN01000008.1"/>
</dbReference>
<comment type="caution">
    <text evidence="2">The sequence shown here is derived from an EMBL/GenBank/DDBJ whole genome shotgun (WGS) entry which is preliminary data.</text>
</comment>
<gene>
    <name evidence="2" type="ORF">E3T51_03395</name>
</gene>
<keyword evidence="3" id="KW-1185">Reference proteome</keyword>
<dbReference type="Proteomes" id="UP000297626">
    <property type="component" value="Unassembled WGS sequence"/>
</dbReference>
<accession>A0A4R9BTU4</accession>
<feature type="coiled-coil region" evidence="1">
    <location>
        <begin position="207"/>
        <end position="234"/>
    </location>
</feature>